<name>A0A0A1FEQ7_9BURK</name>
<keyword evidence="1" id="KW-0812">Transmembrane</keyword>
<feature type="transmembrane region" description="Helical" evidence="1">
    <location>
        <begin position="15"/>
        <end position="34"/>
    </location>
</feature>
<reference evidence="3" key="1">
    <citation type="journal article" date="2014" name="Soil Biol. Biochem.">
        <title>Structure and function of bacterial communities in ageing soils: Insights from the Mendocino ecological staircase.</title>
        <authorList>
            <person name="Uroz S."/>
            <person name="Tech J.J."/>
            <person name="Sawaya N.A."/>
            <person name="Frey-Klett P."/>
            <person name="Leveau J.H.J."/>
        </authorList>
    </citation>
    <scope>NUCLEOTIDE SEQUENCE [LARGE SCALE GENOMIC DNA]</scope>
    <source>
        <strain evidence="3">Cal35</strain>
    </source>
</reference>
<organism evidence="2 3">
    <name type="scientific">Collimonas arenae</name>
    <dbReference type="NCBI Taxonomy" id="279058"/>
    <lineage>
        <taxon>Bacteria</taxon>
        <taxon>Pseudomonadati</taxon>
        <taxon>Pseudomonadota</taxon>
        <taxon>Betaproteobacteria</taxon>
        <taxon>Burkholderiales</taxon>
        <taxon>Oxalobacteraceae</taxon>
        <taxon>Collimonas</taxon>
    </lineage>
</organism>
<accession>A0A0A1FEQ7</accession>
<protein>
    <submittedName>
        <fullName evidence="2">Uncharacterized protein</fullName>
    </submittedName>
</protein>
<gene>
    <name evidence="2" type="ORF">LT85_3848</name>
</gene>
<dbReference type="HOGENOM" id="CLU_034526_0_0_4"/>
<sequence>MLCFVPLETTPTPKIFGFAEFIAAVALLAVVYTITDVRYKFRIAVTPGWMYISTFYLIGVVGLQTLLTEVWMAAHWWVPKTVDWLTRTTWQAAFGLLFLGTFLTWMYYAFIRPPIFGRRNAARFAMELYRYILRGNDEELKVIANELARSAAALIKHSREIVPPPHNEKESAATSSRRAKACDYAFDILLLIANRKFCRQIVATSPVTVLAFFRAITETGKFSVPVGQFSRNISSEAILQKGSFLYGETEGYDSGLLGYIKPVSQALYSNYALIEQVGRTGSSPLDIYYDEQWTWDAKQWGGFCRAALISLKGSFVTGSIAEPTMVLNRALNSMESAYRDLHQLDGKSFAYESGVGAQLRTIVDFVKKAIDILEQAPNPPTPIRQRKNKHIGKNIYDHIADLLYNICRAAAGMKAPSNDSWSIQYVVVWSAIFERFDNRRVRKIIQCKVRRLLYDQIEYLATFPNYEGAAILGYCLNMLGLTSPENRNGIYRVSYPLTKTIHSWTRRNYLWLQKECPAVADNILCGDISFERARDYVNLEDGLPMNVHVPNRLVLTARHGMSREPRKYYLNLDVPVAPPINIK</sequence>
<dbReference type="KEGG" id="care:LT85_3848"/>
<dbReference type="AlphaFoldDB" id="A0A0A1FEQ7"/>
<feature type="transmembrane region" description="Helical" evidence="1">
    <location>
        <begin position="90"/>
        <end position="110"/>
    </location>
</feature>
<dbReference type="Proteomes" id="UP000030302">
    <property type="component" value="Chromosome"/>
</dbReference>
<evidence type="ECO:0000313" key="3">
    <source>
        <dbReference type="Proteomes" id="UP000030302"/>
    </source>
</evidence>
<dbReference type="EMBL" id="CP009962">
    <property type="protein sequence ID" value="AIY43006.1"/>
    <property type="molecule type" value="Genomic_DNA"/>
</dbReference>
<keyword evidence="3" id="KW-1185">Reference proteome</keyword>
<evidence type="ECO:0000256" key="1">
    <source>
        <dbReference type="SAM" id="Phobius"/>
    </source>
</evidence>
<keyword evidence="1" id="KW-1133">Transmembrane helix</keyword>
<feature type="transmembrane region" description="Helical" evidence="1">
    <location>
        <begin position="55"/>
        <end position="78"/>
    </location>
</feature>
<proteinExistence type="predicted"/>
<evidence type="ECO:0000313" key="2">
    <source>
        <dbReference type="EMBL" id="AIY43006.1"/>
    </source>
</evidence>
<keyword evidence="1" id="KW-0472">Membrane</keyword>